<name>A0A849T205_UNCEI</name>
<feature type="domain" description="PPM-type phosphatase" evidence="2">
    <location>
        <begin position="192"/>
        <end position="403"/>
    </location>
</feature>
<dbReference type="Gene3D" id="3.30.450.40">
    <property type="match status" value="1"/>
</dbReference>
<keyword evidence="1" id="KW-0378">Hydrolase</keyword>
<proteinExistence type="predicted"/>
<dbReference type="EMBL" id="JABFRW010000188">
    <property type="protein sequence ID" value="NOT35319.1"/>
    <property type="molecule type" value="Genomic_DNA"/>
</dbReference>
<sequence length="404" mass="43552">MSGWVEGLATKVAGATGRAELAGVLHAQLRDAFEPHTLAVFLQRADGRLVAMTEVPAEISESLPDDYPLLASLSRERTCVTSSHALAGELAHAPLTSLAAECAVPVLDRRAQLIGLFVLGARRGGERYADEDQRLLLAAADEAGFTLEAIRRAELLADRMEAARRQDREIAIAREVQSRLFPQRVPVLQNLELAARCMQARSVGGDYYDFLELGPRQLGFVIADVSGKGVHAALRMANLQAHLRSQAGSAPQDPLRVLREVNRMMCEAAVAGHFATLFLGVFADSSRRLTFINCGHNPPLCLRRDGSVEWLGATATVLGAFVDWDCALGRVQLAPGDLLVAYSDGITEATRGEEQFGDERLLGVLREHAAAPVEAIVSAVLEAVQAFSAGEQSDDLTLMVGRVR</sequence>
<dbReference type="InterPro" id="IPR036457">
    <property type="entry name" value="PPM-type-like_dom_sf"/>
</dbReference>
<dbReference type="PANTHER" id="PTHR43156">
    <property type="entry name" value="STAGE II SPORULATION PROTEIN E-RELATED"/>
    <property type="match status" value="1"/>
</dbReference>
<reference evidence="3 4" key="1">
    <citation type="submission" date="2020-04" db="EMBL/GenBank/DDBJ databases">
        <title>Metagenomic profiling of ammonia- and methane-oxidizing microorganisms in a Dutch drinking water treatment plant.</title>
        <authorList>
            <person name="Poghosyan L."/>
            <person name="Leucker S."/>
        </authorList>
    </citation>
    <scope>NUCLEOTIDE SEQUENCE [LARGE SCALE GENOMIC DNA]</scope>
    <source>
        <strain evidence="3">S-RSF-IL-03</strain>
    </source>
</reference>
<dbReference type="Pfam" id="PF07228">
    <property type="entry name" value="SpoIIE"/>
    <property type="match status" value="1"/>
</dbReference>
<accession>A0A849T205</accession>
<dbReference type="SUPFAM" id="SSF81606">
    <property type="entry name" value="PP2C-like"/>
    <property type="match status" value="1"/>
</dbReference>
<protein>
    <submittedName>
        <fullName evidence="3">PP2C family protein-serine/threonine phosphatase</fullName>
    </submittedName>
</protein>
<dbReference type="SMART" id="SM00331">
    <property type="entry name" value="PP2C_SIG"/>
    <property type="match status" value="1"/>
</dbReference>
<evidence type="ECO:0000259" key="2">
    <source>
        <dbReference type="PROSITE" id="PS51746"/>
    </source>
</evidence>
<dbReference type="GO" id="GO:0016791">
    <property type="term" value="F:phosphatase activity"/>
    <property type="evidence" value="ECO:0007669"/>
    <property type="project" value="TreeGrafter"/>
</dbReference>
<dbReference type="Gene3D" id="3.60.40.10">
    <property type="entry name" value="PPM-type phosphatase domain"/>
    <property type="match status" value="1"/>
</dbReference>
<dbReference type="InterPro" id="IPR052016">
    <property type="entry name" value="Bact_Sigma-Reg"/>
</dbReference>
<dbReference type="SUPFAM" id="SSF55781">
    <property type="entry name" value="GAF domain-like"/>
    <property type="match status" value="1"/>
</dbReference>
<dbReference type="InterPro" id="IPR029016">
    <property type="entry name" value="GAF-like_dom_sf"/>
</dbReference>
<gene>
    <name evidence="3" type="ORF">HOP12_14340</name>
</gene>
<dbReference type="InterPro" id="IPR001932">
    <property type="entry name" value="PPM-type_phosphatase-like_dom"/>
</dbReference>
<dbReference type="Proteomes" id="UP000580839">
    <property type="component" value="Unassembled WGS sequence"/>
</dbReference>
<evidence type="ECO:0000313" key="3">
    <source>
        <dbReference type="EMBL" id="NOT35319.1"/>
    </source>
</evidence>
<dbReference type="PANTHER" id="PTHR43156:SF2">
    <property type="entry name" value="STAGE II SPORULATION PROTEIN E"/>
    <property type="match status" value="1"/>
</dbReference>
<dbReference type="PROSITE" id="PS51746">
    <property type="entry name" value="PPM_2"/>
    <property type="match status" value="1"/>
</dbReference>
<evidence type="ECO:0000256" key="1">
    <source>
        <dbReference type="ARBA" id="ARBA00022801"/>
    </source>
</evidence>
<comment type="caution">
    <text evidence="3">The sequence shown here is derived from an EMBL/GenBank/DDBJ whole genome shotgun (WGS) entry which is preliminary data.</text>
</comment>
<organism evidence="3 4">
    <name type="scientific">Eiseniibacteriota bacterium</name>
    <dbReference type="NCBI Taxonomy" id="2212470"/>
    <lineage>
        <taxon>Bacteria</taxon>
        <taxon>Candidatus Eiseniibacteriota</taxon>
    </lineage>
</organism>
<evidence type="ECO:0000313" key="4">
    <source>
        <dbReference type="Proteomes" id="UP000580839"/>
    </source>
</evidence>
<dbReference type="AlphaFoldDB" id="A0A849T205"/>